<evidence type="ECO:0000256" key="18">
    <source>
        <dbReference type="ARBA" id="ARBA00023242"/>
    </source>
</evidence>
<keyword evidence="13" id="KW-0269">Exonuclease</keyword>
<dbReference type="AlphaFoldDB" id="A0A2R6NRB9"/>
<evidence type="ECO:0000256" key="7">
    <source>
        <dbReference type="ARBA" id="ARBA00022490"/>
    </source>
</evidence>
<evidence type="ECO:0000256" key="15">
    <source>
        <dbReference type="ARBA" id="ARBA00022884"/>
    </source>
</evidence>
<evidence type="ECO:0000256" key="2">
    <source>
        <dbReference type="ARBA" id="ARBA00001946"/>
    </source>
</evidence>
<keyword evidence="11" id="KW-0677">Repeat</keyword>
<dbReference type="PANTHER" id="PTHR12121:SF100">
    <property type="entry name" value="POLY(A)-SPECIFIC RIBONUCLEASE"/>
    <property type="match status" value="1"/>
</dbReference>
<dbReference type="InterPro" id="IPR050410">
    <property type="entry name" value="CCR4/nocturin_mRNA_transcr"/>
</dbReference>
<dbReference type="InterPro" id="IPR003591">
    <property type="entry name" value="Leu-rich_rpt_typical-subtyp"/>
</dbReference>
<dbReference type="GO" id="GO:0046872">
    <property type="term" value="F:metal ion binding"/>
    <property type="evidence" value="ECO:0007669"/>
    <property type="project" value="UniProtKB-KW"/>
</dbReference>
<dbReference type="EMBL" id="MLYV02000910">
    <property type="protein sequence ID" value="PSR75266.1"/>
    <property type="molecule type" value="Genomic_DNA"/>
</dbReference>
<evidence type="ECO:0000256" key="19">
    <source>
        <dbReference type="ARBA" id="ARBA00023475"/>
    </source>
</evidence>
<evidence type="ECO:0000259" key="24">
    <source>
        <dbReference type="Pfam" id="PF03372"/>
    </source>
</evidence>
<evidence type="ECO:0000256" key="14">
    <source>
        <dbReference type="ARBA" id="ARBA00022842"/>
    </source>
</evidence>
<evidence type="ECO:0000256" key="5">
    <source>
        <dbReference type="ARBA" id="ARBA00010774"/>
    </source>
</evidence>
<evidence type="ECO:0000313" key="26">
    <source>
        <dbReference type="Proteomes" id="UP000186601"/>
    </source>
</evidence>
<proteinExistence type="inferred from homology"/>
<keyword evidence="14" id="KW-0460">Magnesium</keyword>
<dbReference type="InterPro" id="IPR001611">
    <property type="entry name" value="Leu-rich_rpt"/>
</dbReference>
<keyword evidence="8" id="KW-0433">Leucine-rich repeat</keyword>
<feature type="region of interest" description="Disordered" evidence="23">
    <location>
        <begin position="30"/>
        <end position="58"/>
    </location>
</feature>
<evidence type="ECO:0000256" key="4">
    <source>
        <dbReference type="ARBA" id="ARBA00004496"/>
    </source>
</evidence>
<gene>
    <name evidence="25" type="ORF">PHLCEN_2v9232</name>
</gene>
<sequence>MFYPQQSPGIAQKLTQHPGQIHDQAPWSRAAHHPALGPPNHVQPPTSPGYPLFSHTNGGMTALQHHQHMTGPMVHHHHQNSLPHAHYQSPPNGNGMPTAHAGLVPNGSPVHAAVTQIMTPHWQNQLMKCEMIRASRSPHHRARASAMASRTVQKAAIPIQNPNAVKITDMNGNGIGKEAEGTVDTPKSTTSGANGSPVAAASPAGHPSSTVAPIAEAPRPMTLKPPENTWTSLDMGGVNIKNLPPTSGLFSFTFLINLYLNHNALTSIPPEITKLQHLKLLDLSGNSLASIPPELGMLTSLKELYLFDNHLQTLPPELGSLHQLQTLGVEGNPMEPSLKLMVQEQGTPALIAHLRDTCPPPAPPPARLWQSMIDQGERENMLKDPNVETLSALCYNILCEKAATERMYGYTPSWALAWKYRRDLILDEVKSHNADFVCLQEVDSAQYEEFFLENLSDQGYEGIHWPKSRYKTMSDNDRRMVDGCATFYKKSKYTLVEKQLIEFRAAAMQRSDFKKTDDMFNRVLGRDDIGVVCLFENKESGTRFIVANTHLFWDPQYSDVKLVQVALFVEEIEKIANSFAKYPPRPPPPMSATGSSNGPSAGDNNASSRPPPVYTDGSKIPLIICGDFNSVPSSGVYEFLSTGSLSPDHVDFMSHLYGKYTADGLRHRLGLKSVYASIGELPLTNLTPTFRGALDYIWYSTANLAVNAVLGEVDRTYLEKVVGFPNVHFPSEYVHILLLAIGVTKICHAVTCA</sequence>
<dbReference type="InterPro" id="IPR005135">
    <property type="entry name" value="Endo/exonuclease/phosphatase"/>
</dbReference>
<protein>
    <recommendedName>
        <fullName evidence="19">CCR4-Not complex 3'-5'-exoribonuclease subunit Ccr4</fullName>
        <ecNumber evidence="6">3.1.13.4</ecNumber>
    </recommendedName>
    <alternativeName>
        <fullName evidence="20">Carbon catabolite repressor protein 4</fullName>
    </alternativeName>
    <alternativeName>
        <fullName evidence="21">Cytoplasmic deadenylase</fullName>
    </alternativeName>
    <alternativeName>
        <fullName evidence="22">Glucose-repressible alcohol dehydrogenase transcriptional effector</fullName>
    </alternativeName>
</protein>
<dbReference type="STRING" id="98765.A0A2R6NRB9"/>
<comment type="similarity">
    <text evidence="5">Belongs to the CCR4/nocturin family.</text>
</comment>
<evidence type="ECO:0000256" key="1">
    <source>
        <dbReference type="ARBA" id="ARBA00001663"/>
    </source>
</evidence>
<dbReference type="GO" id="GO:0005634">
    <property type="term" value="C:nucleus"/>
    <property type="evidence" value="ECO:0007669"/>
    <property type="project" value="UniProtKB-SubCell"/>
</dbReference>
<dbReference type="SMART" id="SM00369">
    <property type="entry name" value="LRR_TYP"/>
    <property type="match status" value="3"/>
</dbReference>
<dbReference type="EC" id="3.1.13.4" evidence="6"/>
<evidence type="ECO:0000313" key="25">
    <source>
        <dbReference type="EMBL" id="PSR75266.1"/>
    </source>
</evidence>
<feature type="compositionally biased region" description="Polar residues" evidence="23">
    <location>
        <begin position="185"/>
        <end position="194"/>
    </location>
</feature>
<evidence type="ECO:0000256" key="22">
    <source>
        <dbReference type="ARBA" id="ARBA00033317"/>
    </source>
</evidence>
<evidence type="ECO:0000256" key="13">
    <source>
        <dbReference type="ARBA" id="ARBA00022839"/>
    </source>
</evidence>
<dbReference type="InterPro" id="IPR032675">
    <property type="entry name" value="LRR_dom_sf"/>
</dbReference>
<evidence type="ECO:0000256" key="23">
    <source>
        <dbReference type="SAM" id="MobiDB-lite"/>
    </source>
</evidence>
<evidence type="ECO:0000256" key="16">
    <source>
        <dbReference type="ARBA" id="ARBA00023015"/>
    </source>
</evidence>
<dbReference type="InterPro" id="IPR036691">
    <property type="entry name" value="Endo/exonu/phosph_ase_sf"/>
</dbReference>
<evidence type="ECO:0000256" key="11">
    <source>
        <dbReference type="ARBA" id="ARBA00022737"/>
    </source>
</evidence>
<evidence type="ECO:0000256" key="17">
    <source>
        <dbReference type="ARBA" id="ARBA00023163"/>
    </source>
</evidence>
<keyword evidence="7" id="KW-0963">Cytoplasm</keyword>
<reference evidence="25 26" key="1">
    <citation type="submission" date="2018-02" db="EMBL/GenBank/DDBJ databases">
        <title>Genome sequence of the basidiomycete white-rot fungus Phlebia centrifuga.</title>
        <authorList>
            <person name="Granchi Z."/>
            <person name="Peng M."/>
            <person name="de Vries R.P."/>
            <person name="Hilden K."/>
            <person name="Makela M.R."/>
            <person name="Grigoriev I."/>
            <person name="Riley R."/>
        </authorList>
    </citation>
    <scope>NUCLEOTIDE SEQUENCE [LARGE SCALE GENOMIC DNA]</scope>
    <source>
        <strain evidence="25 26">FBCC195</strain>
    </source>
</reference>
<evidence type="ECO:0000256" key="6">
    <source>
        <dbReference type="ARBA" id="ARBA00012161"/>
    </source>
</evidence>
<dbReference type="Pfam" id="PF03372">
    <property type="entry name" value="Exo_endo_phos"/>
    <property type="match status" value="1"/>
</dbReference>
<comment type="catalytic activity">
    <reaction evidence="1">
        <text>Exonucleolytic cleavage of poly(A) to 5'-AMP.</text>
        <dbReference type="EC" id="3.1.13.4"/>
    </reaction>
</comment>
<dbReference type="SUPFAM" id="SSF52058">
    <property type="entry name" value="L domain-like"/>
    <property type="match status" value="1"/>
</dbReference>
<comment type="caution">
    <text evidence="25">The sequence shown here is derived from an EMBL/GenBank/DDBJ whole genome shotgun (WGS) entry which is preliminary data.</text>
</comment>
<keyword evidence="9" id="KW-0540">Nuclease</keyword>
<dbReference type="CDD" id="cd09097">
    <property type="entry name" value="Deadenylase_CCR4"/>
    <property type="match status" value="1"/>
</dbReference>
<feature type="domain" description="Endonuclease/exonuclease/phosphatase" evidence="24">
    <location>
        <begin position="395"/>
        <end position="710"/>
    </location>
</feature>
<dbReference type="Proteomes" id="UP000186601">
    <property type="component" value="Unassembled WGS sequence"/>
</dbReference>
<organism evidence="25 26">
    <name type="scientific">Hermanssonia centrifuga</name>
    <dbReference type="NCBI Taxonomy" id="98765"/>
    <lineage>
        <taxon>Eukaryota</taxon>
        <taxon>Fungi</taxon>
        <taxon>Dikarya</taxon>
        <taxon>Basidiomycota</taxon>
        <taxon>Agaricomycotina</taxon>
        <taxon>Agaricomycetes</taxon>
        <taxon>Polyporales</taxon>
        <taxon>Meruliaceae</taxon>
        <taxon>Hermanssonia</taxon>
    </lineage>
</organism>
<keyword evidence="16" id="KW-0805">Transcription regulation</keyword>
<dbReference type="PROSITE" id="PS51450">
    <property type="entry name" value="LRR"/>
    <property type="match status" value="2"/>
</dbReference>
<evidence type="ECO:0000256" key="8">
    <source>
        <dbReference type="ARBA" id="ARBA00022614"/>
    </source>
</evidence>
<keyword evidence="17" id="KW-0804">Transcription</keyword>
<dbReference type="FunFam" id="3.60.10.10:FF:000037">
    <property type="entry name" value="Glucose-repressible alcohol dehydrogenase transcriptional effector"/>
    <property type="match status" value="1"/>
</dbReference>
<evidence type="ECO:0000256" key="21">
    <source>
        <dbReference type="ARBA" id="ARBA00031469"/>
    </source>
</evidence>
<comment type="subcellular location">
    <subcellularLocation>
        <location evidence="4">Cytoplasm</location>
    </subcellularLocation>
    <subcellularLocation>
        <location evidence="3">Nucleus</location>
    </subcellularLocation>
</comment>
<dbReference type="PANTHER" id="PTHR12121">
    <property type="entry name" value="CARBON CATABOLITE REPRESSOR PROTEIN 4"/>
    <property type="match status" value="1"/>
</dbReference>
<evidence type="ECO:0000256" key="20">
    <source>
        <dbReference type="ARBA" id="ARBA00030493"/>
    </source>
</evidence>
<keyword evidence="26" id="KW-1185">Reference proteome</keyword>
<dbReference type="GO" id="GO:0005737">
    <property type="term" value="C:cytoplasm"/>
    <property type="evidence" value="ECO:0007669"/>
    <property type="project" value="UniProtKB-SubCell"/>
</dbReference>
<keyword evidence="10" id="KW-0479">Metal-binding</keyword>
<feature type="region of interest" description="Disordered" evidence="23">
    <location>
        <begin position="70"/>
        <end position="98"/>
    </location>
</feature>
<dbReference type="OrthoDB" id="428734at2759"/>
<evidence type="ECO:0000256" key="12">
    <source>
        <dbReference type="ARBA" id="ARBA00022801"/>
    </source>
</evidence>
<keyword evidence="18" id="KW-0539">Nucleus</keyword>
<evidence type="ECO:0000256" key="3">
    <source>
        <dbReference type="ARBA" id="ARBA00004123"/>
    </source>
</evidence>
<dbReference type="GO" id="GO:0003723">
    <property type="term" value="F:RNA binding"/>
    <property type="evidence" value="ECO:0007669"/>
    <property type="project" value="UniProtKB-KW"/>
</dbReference>
<dbReference type="GO" id="GO:0004535">
    <property type="term" value="F:poly(A)-specific ribonuclease activity"/>
    <property type="evidence" value="ECO:0007669"/>
    <property type="project" value="UniProtKB-EC"/>
</dbReference>
<feature type="compositionally biased region" description="Polar residues" evidence="23">
    <location>
        <begin position="592"/>
        <end position="608"/>
    </location>
</feature>
<accession>A0A2R6NRB9</accession>
<dbReference type="Gene3D" id="3.60.10.10">
    <property type="entry name" value="Endonuclease/exonuclease/phosphatase"/>
    <property type="match status" value="1"/>
</dbReference>
<feature type="region of interest" description="Disordered" evidence="23">
    <location>
        <begin position="580"/>
        <end position="611"/>
    </location>
</feature>
<name>A0A2R6NRB9_9APHY</name>
<keyword evidence="12" id="KW-0378">Hydrolase</keyword>
<dbReference type="Pfam" id="PF13855">
    <property type="entry name" value="LRR_8"/>
    <property type="match status" value="1"/>
</dbReference>
<dbReference type="SUPFAM" id="SSF56219">
    <property type="entry name" value="DNase I-like"/>
    <property type="match status" value="1"/>
</dbReference>
<keyword evidence="15" id="KW-0694">RNA-binding</keyword>
<dbReference type="Gene3D" id="3.80.10.10">
    <property type="entry name" value="Ribonuclease Inhibitor"/>
    <property type="match status" value="1"/>
</dbReference>
<evidence type="ECO:0000256" key="10">
    <source>
        <dbReference type="ARBA" id="ARBA00022723"/>
    </source>
</evidence>
<feature type="region of interest" description="Disordered" evidence="23">
    <location>
        <begin position="170"/>
        <end position="208"/>
    </location>
</feature>
<comment type="cofactor">
    <cofactor evidence="2">
        <name>Mg(2+)</name>
        <dbReference type="ChEBI" id="CHEBI:18420"/>
    </cofactor>
</comment>
<evidence type="ECO:0000256" key="9">
    <source>
        <dbReference type="ARBA" id="ARBA00022722"/>
    </source>
</evidence>